<gene>
    <name evidence="3" type="ORF">KFL_004110050</name>
</gene>
<dbReference type="SUPFAM" id="SSF48371">
    <property type="entry name" value="ARM repeat"/>
    <property type="match status" value="1"/>
</dbReference>
<feature type="region of interest" description="Disordered" evidence="2">
    <location>
        <begin position="483"/>
        <end position="535"/>
    </location>
</feature>
<evidence type="ECO:0000256" key="2">
    <source>
        <dbReference type="SAM" id="MobiDB-lite"/>
    </source>
</evidence>
<dbReference type="InterPro" id="IPR011989">
    <property type="entry name" value="ARM-like"/>
</dbReference>
<dbReference type="Gene3D" id="1.25.10.10">
    <property type="entry name" value="Leucine-rich Repeat Variant"/>
    <property type="match status" value="2"/>
</dbReference>
<dbReference type="Proteomes" id="UP000054558">
    <property type="component" value="Unassembled WGS sequence"/>
</dbReference>
<dbReference type="AlphaFoldDB" id="A0A1Y1IHK9"/>
<dbReference type="OMA" id="SCDNALT"/>
<dbReference type="InterPro" id="IPR021133">
    <property type="entry name" value="HEAT_type_2"/>
</dbReference>
<name>A0A1Y1IHK9_KLENI</name>
<dbReference type="InterPro" id="IPR016024">
    <property type="entry name" value="ARM-type_fold"/>
</dbReference>
<feature type="region of interest" description="Disordered" evidence="2">
    <location>
        <begin position="135"/>
        <end position="171"/>
    </location>
</feature>
<dbReference type="STRING" id="105231.A0A1Y1IHK9"/>
<feature type="compositionally biased region" description="Polar residues" evidence="2">
    <location>
        <begin position="156"/>
        <end position="169"/>
    </location>
</feature>
<dbReference type="OrthoDB" id="414039at2759"/>
<evidence type="ECO:0000256" key="1">
    <source>
        <dbReference type="PROSITE-ProRule" id="PRU00103"/>
    </source>
</evidence>
<proteinExistence type="predicted"/>
<organism evidence="3 4">
    <name type="scientific">Klebsormidium nitens</name>
    <name type="common">Green alga</name>
    <name type="synonym">Ulothrix nitens</name>
    <dbReference type="NCBI Taxonomy" id="105231"/>
    <lineage>
        <taxon>Eukaryota</taxon>
        <taxon>Viridiplantae</taxon>
        <taxon>Streptophyta</taxon>
        <taxon>Klebsormidiophyceae</taxon>
        <taxon>Klebsormidiales</taxon>
        <taxon>Klebsormidiaceae</taxon>
        <taxon>Klebsormidium</taxon>
    </lineage>
</organism>
<accession>A0A1Y1IHK9</accession>
<reference evidence="3 4" key="1">
    <citation type="journal article" date="2014" name="Nat. Commun.">
        <title>Klebsormidium flaccidum genome reveals primary factors for plant terrestrial adaptation.</title>
        <authorList>
            <person name="Hori K."/>
            <person name="Maruyama F."/>
            <person name="Fujisawa T."/>
            <person name="Togashi T."/>
            <person name="Yamamoto N."/>
            <person name="Seo M."/>
            <person name="Sato S."/>
            <person name="Yamada T."/>
            <person name="Mori H."/>
            <person name="Tajima N."/>
            <person name="Moriyama T."/>
            <person name="Ikeuchi M."/>
            <person name="Watanabe M."/>
            <person name="Wada H."/>
            <person name="Kobayashi K."/>
            <person name="Saito M."/>
            <person name="Masuda T."/>
            <person name="Sasaki-Sekimoto Y."/>
            <person name="Mashiguchi K."/>
            <person name="Awai K."/>
            <person name="Shimojima M."/>
            <person name="Masuda S."/>
            <person name="Iwai M."/>
            <person name="Nobusawa T."/>
            <person name="Narise T."/>
            <person name="Kondo S."/>
            <person name="Saito H."/>
            <person name="Sato R."/>
            <person name="Murakawa M."/>
            <person name="Ihara Y."/>
            <person name="Oshima-Yamada Y."/>
            <person name="Ohtaka K."/>
            <person name="Satoh M."/>
            <person name="Sonobe K."/>
            <person name="Ishii M."/>
            <person name="Ohtani R."/>
            <person name="Kanamori-Sato M."/>
            <person name="Honoki R."/>
            <person name="Miyazaki D."/>
            <person name="Mochizuki H."/>
            <person name="Umetsu J."/>
            <person name="Higashi K."/>
            <person name="Shibata D."/>
            <person name="Kamiya Y."/>
            <person name="Sato N."/>
            <person name="Nakamura Y."/>
            <person name="Tabata S."/>
            <person name="Ida S."/>
            <person name="Kurokawa K."/>
            <person name="Ohta H."/>
        </authorList>
    </citation>
    <scope>NUCLEOTIDE SEQUENCE [LARGE SCALE GENOMIC DNA]</scope>
    <source>
        <strain evidence="3 4">NIES-2285</strain>
    </source>
</reference>
<feature type="repeat" description="HEAT" evidence="1">
    <location>
        <begin position="84"/>
        <end position="121"/>
    </location>
</feature>
<evidence type="ECO:0000313" key="3">
    <source>
        <dbReference type="EMBL" id="GAQ88226.1"/>
    </source>
</evidence>
<dbReference type="EMBL" id="DF237360">
    <property type="protein sequence ID" value="GAQ88226.1"/>
    <property type="molecule type" value="Genomic_DNA"/>
</dbReference>
<sequence length="703" mass="76048">MADAASIWDGLQAARHIERERAVIQLEKKLESTEDAERTLLLEEAAENVRRLVSTESWEAKHGGFLAAKVILSESKDAAFAGEILQLALDHLEDPEAHVRLAVAECVFVLARTADNQTFLTVRDPIMQSIEDNYEREAASNDASPEDDVSGDVPSPTANPRANPAQSGVRSMYRPHSWARKAELAATMGSLQRLETSFKTLQRLLEGRAEGPAAPPDPGIPLVDARMWAAIKRALTHKNRFVRETGFYTLRALFGGSLGEKVQDGAAIADMLAAGLGDNWSQVRYAASVATRAFVVAATADAQRLYGMLLPPMCLNRHYIAEGVRIFSQETWKLAMGTNGRDALARIAPETAAYYVQQCSSSNYAVREAACHCMGEMAAKVDPARVAPQVGGMLRALLPAMGDVNWPVREAACAASGQCVVTFPDVSRASRDQLLSTWLSLLRDSIPSVRESAAVAVGCATTAYKDEIAPQVLAELRTLLSQAKQQPSGGVQNDANGSRKPDSAAHSTNGSADPPNATCPNLDGEAECPQPVRNGEPWEASEGGIYLLRELSAVLPEKVPSFLPLLAELGHCTGFERFPDLLDTLWKQLPVIAKNMGKKRFKAYLELFLDPLFWALTCRQRLVESAAGYCVSELQELIGPTIFRARLDDHQRAALDSSPFVGPPALQAQSAAVNRTIIKSATLGSSGLQFGAPIMLAPSTRPE</sequence>
<protein>
    <submittedName>
        <fullName evidence="3">Uncharacterized protein</fullName>
    </submittedName>
</protein>
<dbReference type="PROSITE" id="PS50077">
    <property type="entry name" value="HEAT_REPEAT"/>
    <property type="match status" value="1"/>
</dbReference>
<evidence type="ECO:0000313" key="4">
    <source>
        <dbReference type="Proteomes" id="UP000054558"/>
    </source>
</evidence>
<feature type="compositionally biased region" description="Polar residues" evidence="2">
    <location>
        <begin position="483"/>
        <end position="496"/>
    </location>
</feature>
<keyword evidence="4" id="KW-1185">Reference proteome</keyword>